<sequence length="598" mass="69177">MKLTYSQKRYIQKHYPQETVEGIAKTIHTPIDIIQKHISDNQILFKKPKEQTEPIKKINLIEHIPYLVLLAMFIILVYANGFGAEFVSDDVYAILRNEAALKSQNYLFIAPTFILRSLQYLIAYKIGGFTPFLFRIWNIVFHVGFVWMTYLIVPFFSKKKFLPFFVASFAAIHPMMIESVIWISGGIYAQSGFSLLLSFYLYLKFKVNKSKKYFIFSLISYVCALSASEKVIIFPFIIGLYELTFGSLKNTWKPVSAFFGISFVWGLILITRISERLVYLRTEHGAPTKFTVENPFFLIPSAIGTYLKLFIWPRHLTLYQSEFQFVLIQFLFLLLITVAFFAGIAISYRKNKSIFFWLCFFIITLFPTLNPFGLSWLVAERYSYLGSVGLYFAFSAVLYKLIENKKYQTIGYIIFSILLLAFSVRTIVRNIDWQNEDKLWVATAKASPSDPKTHNNLGDMYARQGNLQKAAESFARAIELSPRYPDAYHNLGNVLRQAGHPEEAEKMYLKAIELKPGLWQSYQNIAAMNFERKDYKKAEELILKAIEVYPTNPDLYVNLGVVYTNMGDQKRAIQTFKTALQFDPQNETALRAMSELTK</sequence>
<feature type="repeat" description="TPR" evidence="3">
    <location>
        <begin position="519"/>
        <end position="552"/>
    </location>
</feature>
<feature type="transmembrane region" description="Helical" evidence="4">
    <location>
        <begin position="106"/>
        <end position="124"/>
    </location>
</feature>
<evidence type="ECO:0000256" key="3">
    <source>
        <dbReference type="PROSITE-ProRule" id="PRU00339"/>
    </source>
</evidence>
<feature type="transmembrane region" description="Helical" evidence="4">
    <location>
        <begin position="136"/>
        <end position="156"/>
    </location>
</feature>
<gene>
    <name evidence="5" type="ORF">US54_C0007G0017</name>
</gene>
<keyword evidence="4" id="KW-0472">Membrane</keyword>
<organism evidence="5 6">
    <name type="scientific">Candidatus Roizmanbacteria bacterium GW2011_GWA2_37_7</name>
    <dbReference type="NCBI Taxonomy" id="1618481"/>
    <lineage>
        <taxon>Bacteria</taxon>
        <taxon>Candidatus Roizmaniibacteriota</taxon>
    </lineage>
</organism>
<dbReference type="Pfam" id="PF13424">
    <property type="entry name" value="TPR_12"/>
    <property type="match status" value="1"/>
</dbReference>
<feature type="transmembrane region" description="Helical" evidence="4">
    <location>
        <begin position="325"/>
        <end position="348"/>
    </location>
</feature>
<dbReference type="InterPro" id="IPR019734">
    <property type="entry name" value="TPR_rpt"/>
</dbReference>
<proteinExistence type="predicted"/>
<feature type="transmembrane region" description="Helical" evidence="4">
    <location>
        <begin position="213"/>
        <end position="237"/>
    </location>
</feature>
<dbReference type="SMART" id="SM00028">
    <property type="entry name" value="TPR"/>
    <property type="match status" value="4"/>
</dbReference>
<feature type="transmembrane region" description="Helical" evidence="4">
    <location>
        <begin position="355"/>
        <end position="378"/>
    </location>
</feature>
<keyword evidence="1" id="KW-0677">Repeat</keyword>
<evidence type="ECO:0000313" key="6">
    <source>
        <dbReference type="Proteomes" id="UP000034471"/>
    </source>
</evidence>
<dbReference type="PATRIC" id="fig|1618481.3.peg.216"/>
<feature type="transmembrane region" description="Helical" evidence="4">
    <location>
        <begin position="295"/>
        <end position="313"/>
    </location>
</feature>
<protein>
    <submittedName>
        <fullName evidence="5">Conserved hypothetical tpr repeat protein</fullName>
    </submittedName>
</protein>
<dbReference type="Pfam" id="PF13431">
    <property type="entry name" value="TPR_17"/>
    <property type="match status" value="1"/>
</dbReference>
<dbReference type="AlphaFoldDB" id="A0A0G0H907"/>
<feature type="transmembrane region" description="Helical" evidence="4">
    <location>
        <begin position="66"/>
        <end position="86"/>
    </location>
</feature>
<feature type="repeat" description="TPR" evidence="3">
    <location>
        <begin position="553"/>
        <end position="586"/>
    </location>
</feature>
<evidence type="ECO:0000256" key="2">
    <source>
        <dbReference type="ARBA" id="ARBA00022803"/>
    </source>
</evidence>
<keyword evidence="4" id="KW-1133">Transmembrane helix</keyword>
<dbReference type="PANTHER" id="PTHR44227">
    <property type="match status" value="1"/>
</dbReference>
<dbReference type="Proteomes" id="UP000034471">
    <property type="component" value="Unassembled WGS sequence"/>
</dbReference>
<dbReference type="PROSITE" id="PS50005">
    <property type="entry name" value="TPR"/>
    <property type="match status" value="4"/>
</dbReference>
<evidence type="ECO:0000256" key="4">
    <source>
        <dbReference type="SAM" id="Phobius"/>
    </source>
</evidence>
<reference evidence="5 6" key="1">
    <citation type="journal article" date="2015" name="Nature">
        <title>rRNA introns, odd ribosomes, and small enigmatic genomes across a large radiation of phyla.</title>
        <authorList>
            <person name="Brown C.T."/>
            <person name="Hug L.A."/>
            <person name="Thomas B.C."/>
            <person name="Sharon I."/>
            <person name="Castelle C.J."/>
            <person name="Singh A."/>
            <person name="Wilkins M.J."/>
            <person name="Williams K.H."/>
            <person name="Banfield J.F."/>
        </authorList>
    </citation>
    <scope>NUCLEOTIDE SEQUENCE [LARGE SCALE GENOMIC DNA]</scope>
</reference>
<dbReference type="PROSITE" id="PS50293">
    <property type="entry name" value="TPR_REGION"/>
    <property type="match status" value="3"/>
</dbReference>
<accession>A0A0G0H907</accession>
<evidence type="ECO:0000256" key="1">
    <source>
        <dbReference type="ARBA" id="ARBA00022737"/>
    </source>
</evidence>
<comment type="caution">
    <text evidence="5">The sequence shown here is derived from an EMBL/GenBank/DDBJ whole genome shotgun (WGS) entry which is preliminary data.</text>
</comment>
<dbReference type="InterPro" id="IPR052346">
    <property type="entry name" value="O-mannosyl-transferase_TMTC"/>
</dbReference>
<feature type="repeat" description="TPR" evidence="3">
    <location>
        <begin position="451"/>
        <end position="484"/>
    </location>
</feature>
<dbReference type="STRING" id="1618481.US54_C0007G0017"/>
<name>A0A0G0H907_9BACT</name>
<dbReference type="SUPFAM" id="SSF48452">
    <property type="entry name" value="TPR-like"/>
    <property type="match status" value="1"/>
</dbReference>
<dbReference type="InterPro" id="IPR011990">
    <property type="entry name" value="TPR-like_helical_dom_sf"/>
</dbReference>
<dbReference type="Gene3D" id="1.25.40.10">
    <property type="entry name" value="Tetratricopeptide repeat domain"/>
    <property type="match status" value="2"/>
</dbReference>
<feature type="transmembrane region" description="Helical" evidence="4">
    <location>
        <begin position="257"/>
        <end position="274"/>
    </location>
</feature>
<feature type="repeat" description="TPR" evidence="3">
    <location>
        <begin position="485"/>
        <end position="518"/>
    </location>
</feature>
<dbReference type="PANTHER" id="PTHR44227:SF3">
    <property type="entry name" value="PROTEIN O-MANNOSYL-TRANSFERASE TMTC4"/>
    <property type="match status" value="1"/>
</dbReference>
<feature type="transmembrane region" description="Helical" evidence="4">
    <location>
        <begin position="176"/>
        <end position="201"/>
    </location>
</feature>
<keyword evidence="4" id="KW-0812">Transmembrane</keyword>
<feature type="transmembrane region" description="Helical" evidence="4">
    <location>
        <begin position="384"/>
        <end position="402"/>
    </location>
</feature>
<feature type="transmembrane region" description="Helical" evidence="4">
    <location>
        <begin position="409"/>
        <end position="428"/>
    </location>
</feature>
<dbReference type="EMBL" id="LBTJ01000007">
    <property type="protein sequence ID" value="KKQ38597.1"/>
    <property type="molecule type" value="Genomic_DNA"/>
</dbReference>
<evidence type="ECO:0000313" key="5">
    <source>
        <dbReference type="EMBL" id="KKQ38597.1"/>
    </source>
</evidence>
<keyword evidence="2 3" id="KW-0802">TPR repeat</keyword>